<evidence type="ECO:0000313" key="3">
    <source>
        <dbReference type="Proteomes" id="UP000608579"/>
    </source>
</evidence>
<evidence type="ECO:0000259" key="1">
    <source>
        <dbReference type="SMART" id="SM01008"/>
    </source>
</evidence>
<dbReference type="EMBL" id="DQVM01000044">
    <property type="protein sequence ID" value="HIQ29401.1"/>
    <property type="molecule type" value="Genomic_DNA"/>
</dbReference>
<dbReference type="InterPro" id="IPR016208">
    <property type="entry name" value="Ald_Oxase/xanthine_DH-like"/>
</dbReference>
<gene>
    <name evidence="2" type="ORF">EYH45_02425</name>
</gene>
<accession>A0A832ZXZ7</accession>
<dbReference type="Gene3D" id="3.90.1170.50">
    <property type="entry name" value="Aldehyde oxidase/xanthine dehydrogenase, a/b hammerhead"/>
    <property type="match status" value="1"/>
</dbReference>
<dbReference type="InterPro" id="IPR037165">
    <property type="entry name" value="AldOxase/xan_DH_Mopterin-bd_sf"/>
</dbReference>
<dbReference type="PANTHER" id="PTHR11908:SF157">
    <property type="entry name" value="XANTHINE DEHYDROGENASE SUBUNIT D-RELATED"/>
    <property type="match status" value="1"/>
</dbReference>
<dbReference type="Pfam" id="PF01315">
    <property type="entry name" value="Ald_Xan_dh_C"/>
    <property type="match status" value="1"/>
</dbReference>
<comment type="caution">
    <text evidence="2">The sequence shown here is derived from an EMBL/GenBank/DDBJ whole genome shotgun (WGS) entry which is preliminary data.</text>
</comment>
<dbReference type="InterPro" id="IPR008274">
    <property type="entry name" value="AldOxase/xan_DH_MoCoBD1"/>
</dbReference>
<dbReference type="Gene3D" id="3.30.365.10">
    <property type="entry name" value="Aldehyde oxidase/xanthine dehydrogenase, molybdopterin binding domain"/>
    <property type="match status" value="3"/>
</dbReference>
<dbReference type="GO" id="GO:0005506">
    <property type="term" value="F:iron ion binding"/>
    <property type="evidence" value="ECO:0007669"/>
    <property type="project" value="InterPro"/>
</dbReference>
<feature type="domain" description="Aldehyde oxidase/xanthine dehydrogenase a/b hammerhead" evidence="1">
    <location>
        <begin position="27"/>
        <end position="132"/>
    </location>
</feature>
<dbReference type="Pfam" id="PF02738">
    <property type="entry name" value="MoCoBD_1"/>
    <property type="match status" value="1"/>
</dbReference>
<dbReference type="InterPro" id="IPR036856">
    <property type="entry name" value="Ald_Oxase/Xan_DH_a/b_sf"/>
</dbReference>
<organism evidence="2 3">
    <name type="scientific">Caldiarchaeum subterraneum</name>
    <dbReference type="NCBI Taxonomy" id="311458"/>
    <lineage>
        <taxon>Archaea</taxon>
        <taxon>Nitrososphaerota</taxon>
        <taxon>Candidatus Caldarchaeales</taxon>
        <taxon>Candidatus Caldarchaeaceae</taxon>
        <taxon>Candidatus Caldarchaeum</taxon>
    </lineage>
</organism>
<name>A0A832ZXZ7_CALS0</name>
<dbReference type="PANTHER" id="PTHR11908">
    <property type="entry name" value="XANTHINE DEHYDROGENASE"/>
    <property type="match status" value="1"/>
</dbReference>
<dbReference type="SMART" id="SM01008">
    <property type="entry name" value="Ald_Xan_dh_C"/>
    <property type="match status" value="1"/>
</dbReference>
<dbReference type="SUPFAM" id="SSF56003">
    <property type="entry name" value="Molybdenum cofactor-binding domain"/>
    <property type="match status" value="1"/>
</dbReference>
<dbReference type="Proteomes" id="UP000608579">
    <property type="component" value="Unassembled WGS sequence"/>
</dbReference>
<feature type="non-terminal residue" evidence="2">
    <location>
        <position position="427"/>
    </location>
</feature>
<dbReference type="GO" id="GO:0016491">
    <property type="term" value="F:oxidoreductase activity"/>
    <property type="evidence" value="ECO:0007669"/>
    <property type="project" value="InterPro"/>
</dbReference>
<reference evidence="2" key="1">
    <citation type="journal article" date="2020" name="ISME J.">
        <title>Gammaproteobacteria mediating utilization of methyl-, sulfur- and petroleum organic compounds in deep ocean hydrothermal plumes.</title>
        <authorList>
            <person name="Zhou Z."/>
            <person name="Liu Y."/>
            <person name="Pan J."/>
            <person name="Cron B.R."/>
            <person name="Toner B.M."/>
            <person name="Anantharaman K."/>
            <person name="Breier J.A."/>
            <person name="Dick G.J."/>
            <person name="Li M."/>
        </authorList>
    </citation>
    <scope>NUCLEOTIDE SEQUENCE</scope>
    <source>
        <strain evidence="2">SZUA-1515</strain>
    </source>
</reference>
<proteinExistence type="predicted"/>
<evidence type="ECO:0000313" key="2">
    <source>
        <dbReference type="EMBL" id="HIQ29401.1"/>
    </source>
</evidence>
<dbReference type="AlphaFoldDB" id="A0A832ZXZ7"/>
<dbReference type="SUPFAM" id="SSF54665">
    <property type="entry name" value="CO dehydrogenase molybdoprotein N-domain-like"/>
    <property type="match status" value="1"/>
</dbReference>
<protein>
    <submittedName>
        <fullName evidence="2">Xanthine dehydrogenase family protein molybdopterin-binding subunit</fullName>
    </submittedName>
</protein>
<dbReference type="InterPro" id="IPR000674">
    <property type="entry name" value="Ald_Oxase/Xan_DH_a/b"/>
</dbReference>
<sequence length="427" mass="47269">MLAEKLVEKYSIIGKSVPKVDGRQKVTGYARYVDDIILPDMLYGKILRSRYPHARIKKIDVRKALEIPGVVAVITGNDFPSVKKMGIMKDNPPLKVDKVRSAMDEVAAVAAVDEDTALEALEAIEVEYEELPAVFDPEEAMREDAPLVHEELGTNVVDLNFRFTTDARDELDRIFNEAPYVVEGEYRVHRVSASPMGTMGVVAHYNAAGELTIYTNTQAPFLYRRDIAEITGIDPYKIKVIQPEIGGAFGRGMDIYPVDVIAVLLSIKTRKPVKILFSRREELEYAPPRQPAVIRMRTAAGRDGRLIAREANVILDAGAYVSWGPFDARVMMATTTGLYQVPHVSFNATVVYTNNPYCGTQRGAGNPQITFAIEQQMDELAEELGMDPVEFRILNANRPNTTTPQGMVISSCGMVEAIKAAAEAVGW</sequence>